<evidence type="ECO:0000256" key="1">
    <source>
        <dbReference type="SAM" id="MobiDB-lite"/>
    </source>
</evidence>
<dbReference type="EMBL" id="HBUF01539946">
    <property type="protein sequence ID" value="CAG6754725.1"/>
    <property type="molecule type" value="Transcribed_RNA"/>
</dbReference>
<dbReference type="EMBL" id="HBUF01539947">
    <property type="protein sequence ID" value="CAG6754727.1"/>
    <property type="molecule type" value="Transcribed_RNA"/>
</dbReference>
<organism evidence="2">
    <name type="scientific">Cacopsylla melanoneura</name>
    <dbReference type="NCBI Taxonomy" id="428564"/>
    <lineage>
        <taxon>Eukaryota</taxon>
        <taxon>Metazoa</taxon>
        <taxon>Ecdysozoa</taxon>
        <taxon>Arthropoda</taxon>
        <taxon>Hexapoda</taxon>
        <taxon>Insecta</taxon>
        <taxon>Pterygota</taxon>
        <taxon>Neoptera</taxon>
        <taxon>Paraneoptera</taxon>
        <taxon>Hemiptera</taxon>
        <taxon>Sternorrhyncha</taxon>
        <taxon>Psylloidea</taxon>
        <taxon>Psyllidae</taxon>
        <taxon>Psyllinae</taxon>
        <taxon>Cacopsylla</taxon>
    </lineage>
</organism>
<evidence type="ECO:0000313" key="2">
    <source>
        <dbReference type="EMBL" id="CAG6754727.1"/>
    </source>
</evidence>
<feature type="region of interest" description="Disordered" evidence="1">
    <location>
        <begin position="94"/>
        <end position="115"/>
    </location>
</feature>
<name>A0A8D8ZWP6_9HEMI</name>
<reference evidence="2" key="1">
    <citation type="submission" date="2021-05" db="EMBL/GenBank/DDBJ databases">
        <authorList>
            <person name="Alioto T."/>
            <person name="Alioto T."/>
            <person name="Gomez Garrido J."/>
        </authorList>
    </citation>
    <scope>NUCLEOTIDE SEQUENCE</scope>
</reference>
<accession>A0A8D8ZWP6</accession>
<dbReference type="AlphaFoldDB" id="A0A8D8ZWP6"/>
<protein>
    <submittedName>
        <fullName evidence="2">Uncharacterized protein</fullName>
    </submittedName>
</protein>
<sequence length="115" mass="13213">MKTLTYPTYSKTNLFQEIIDLSIRIIDTRAATLRIGLEKIDYRVMRRKFDRLILEGRFIGPQGSIMCPLQVIRVRVLQGVGVRCIFESKARLPDLPSQQNRPNCPVRLPPPLPPP</sequence>
<proteinExistence type="predicted"/>
<dbReference type="EMBL" id="HBUF01226276">
    <property type="protein sequence ID" value="CAG6671518.1"/>
    <property type="molecule type" value="Transcribed_RNA"/>
</dbReference>
<dbReference type="EMBL" id="HBUF01539945">
    <property type="protein sequence ID" value="CAG6754723.1"/>
    <property type="molecule type" value="Transcribed_RNA"/>
</dbReference>
<dbReference type="EMBL" id="HBUF01226277">
    <property type="protein sequence ID" value="CAG6671521.1"/>
    <property type="molecule type" value="Transcribed_RNA"/>
</dbReference>
<dbReference type="EMBL" id="HBUF01226278">
    <property type="protein sequence ID" value="CAG6671524.1"/>
    <property type="molecule type" value="Transcribed_RNA"/>
</dbReference>